<reference evidence="3 4" key="1">
    <citation type="submission" date="2020-08" db="EMBL/GenBank/DDBJ databases">
        <title>Draft genome sequencing of an Anaerocolumna strain isolated from anoxic soil subjected to BSD treatment.</title>
        <authorList>
            <person name="Uek A."/>
            <person name="Tonouchi A."/>
        </authorList>
    </citation>
    <scope>NUCLEOTIDE SEQUENCE [LARGE SCALE GENOMIC DNA]</scope>
    <source>
        <strain evidence="3 4">CTTW</strain>
    </source>
</reference>
<dbReference type="AlphaFoldDB" id="A0A7I8DJ09"/>
<organism evidence="3 4">
    <name type="scientific">Anaerocolumna chitinilytica</name>
    <dbReference type="NCBI Taxonomy" id="1727145"/>
    <lineage>
        <taxon>Bacteria</taxon>
        <taxon>Bacillati</taxon>
        <taxon>Bacillota</taxon>
        <taxon>Clostridia</taxon>
        <taxon>Lachnospirales</taxon>
        <taxon>Lachnospiraceae</taxon>
        <taxon>Anaerocolumna</taxon>
    </lineage>
</organism>
<keyword evidence="4" id="KW-1185">Reference proteome</keyword>
<protein>
    <recommendedName>
        <fullName evidence="2">Peptidase C39-like domain-containing protein</fullName>
    </recommendedName>
</protein>
<sequence>MGVVSAAKIAAEAARVLKDEKKREAIIAIVLVPIFIVFMLISTLLYIVFAPLEDILGDNKDTVGLTELKSQVSIEYSDESNDDGSYTMDYEKTVIKSGKVDVTYYNQNDNPWKSMMYGTVRTIGISGCGPTSMAIVLSTFTGQEITPEITANWSFQHGYLVQGYSDGVPYAMSSHALIPALVDEYNLSCTGINKDKETAKRLYEALSEGKLVVAIMGPGHFTSGGHFIVLRGVTESGKILVADCASRQRTNREWDIETIINESKGSAGAGGPFWAISK</sequence>
<dbReference type="InterPro" id="IPR039564">
    <property type="entry name" value="Peptidase_C39-like"/>
</dbReference>
<keyword evidence="1" id="KW-0812">Transmembrane</keyword>
<feature type="transmembrane region" description="Helical" evidence="1">
    <location>
        <begin position="25"/>
        <end position="49"/>
    </location>
</feature>
<name>A0A7I8DJ09_9FIRM</name>
<evidence type="ECO:0000313" key="3">
    <source>
        <dbReference type="EMBL" id="BCJ98419.1"/>
    </source>
</evidence>
<dbReference type="KEGG" id="acht:bsdcttw_14600"/>
<dbReference type="EMBL" id="AP023368">
    <property type="protein sequence ID" value="BCJ98419.1"/>
    <property type="molecule type" value="Genomic_DNA"/>
</dbReference>
<dbReference type="Pfam" id="PF13529">
    <property type="entry name" value="Peptidase_C39_2"/>
    <property type="match status" value="1"/>
</dbReference>
<evidence type="ECO:0000259" key="2">
    <source>
        <dbReference type="Pfam" id="PF13529"/>
    </source>
</evidence>
<keyword evidence="1" id="KW-1133">Transmembrane helix</keyword>
<evidence type="ECO:0000256" key="1">
    <source>
        <dbReference type="SAM" id="Phobius"/>
    </source>
</evidence>
<reference evidence="3 4" key="2">
    <citation type="submission" date="2020-08" db="EMBL/GenBank/DDBJ databases">
        <authorList>
            <person name="Ueki A."/>
            <person name="Tonouchi A."/>
        </authorList>
    </citation>
    <scope>NUCLEOTIDE SEQUENCE [LARGE SCALE GENOMIC DNA]</scope>
    <source>
        <strain evidence="3 4">CTTW</strain>
    </source>
</reference>
<evidence type="ECO:0000313" key="4">
    <source>
        <dbReference type="Proteomes" id="UP000515703"/>
    </source>
</evidence>
<dbReference type="RefSeq" id="WP_185258748.1">
    <property type="nucleotide sequence ID" value="NZ_AP023368.1"/>
</dbReference>
<keyword evidence="1" id="KW-0472">Membrane</keyword>
<accession>A0A7I8DJ09</accession>
<dbReference type="Gene3D" id="3.90.70.10">
    <property type="entry name" value="Cysteine proteinases"/>
    <property type="match status" value="1"/>
</dbReference>
<proteinExistence type="predicted"/>
<feature type="domain" description="Peptidase C39-like" evidence="2">
    <location>
        <begin position="101"/>
        <end position="243"/>
    </location>
</feature>
<gene>
    <name evidence="3" type="ORF">bsdcttw_14600</name>
</gene>
<dbReference type="Proteomes" id="UP000515703">
    <property type="component" value="Chromosome"/>
</dbReference>